<protein>
    <submittedName>
        <fullName evidence="2">Uncharacterized protein</fullName>
    </submittedName>
</protein>
<dbReference type="Proteomes" id="UP000532247">
    <property type="component" value="Unassembled WGS sequence"/>
</dbReference>
<organism evidence="2 3">
    <name type="scientific">Vibrio alginolyticus</name>
    <dbReference type="NCBI Taxonomy" id="663"/>
    <lineage>
        <taxon>Bacteria</taxon>
        <taxon>Pseudomonadati</taxon>
        <taxon>Pseudomonadota</taxon>
        <taxon>Gammaproteobacteria</taxon>
        <taxon>Vibrionales</taxon>
        <taxon>Vibrionaceae</taxon>
        <taxon>Vibrio</taxon>
    </lineage>
</organism>
<feature type="transmembrane region" description="Helical" evidence="1">
    <location>
        <begin position="20"/>
        <end position="39"/>
    </location>
</feature>
<dbReference type="RefSeq" id="WP_025443244.1">
    <property type="nucleotide sequence ID" value="NZ_JAFLNX010000017.1"/>
</dbReference>
<evidence type="ECO:0000313" key="3">
    <source>
        <dbReference type="Proteomes" id="UP000532247"/>
    </source>
</evidence>
<dbReference type="EMBL" id="VTYF01000015">
    <property type="protein sequence ID" value="NOI11262.1"/>
    <property type="molecule type" value="Genomic_DNA"/>
</dbReference>
<keyword evidence="1" id="KW-1133">Transmembrane helix</keyword>
<gene>
    <name evidence="2" type="ORF">F0254_20715</name>
</gene>
<reference evidence="2 3" key="1">
    <citation type="submission" date="2019-09" db="EMBL/GenBank/DDBJ databases">
        <title>Draft genome sequencing and comparative genomics of hatchery-associated Vibrios.</title>
        <authorList>
            <person name="Kehlet-Delgado H."/>
            <person name="Mueller R.S."/>
        </authorList>
    </citation>
    <scope>NUCLEOTIDE SEQUENCE [LARGE SCALE GENOMIC DNA]</scope>
    <source>
        <strain evidence="2 3">081416A</strain>
    </source>
</reference>
<evidence type="ECO:0000256" key="1">
    <source>
        <dbReference type="SAM" id="Phobius"/>
    </source>
</evidence>
<keyword evidence="1" id="KW-0812">Transmembrane</keyword>
<dbReference type="AlphaFoldDB" id="A0A7Y4EZ72"/>
<keyword evidence="1" id="KW-0472">Membrane</keyword>
<comment type="caution">
    <text evidence="2">The sequence shown here is derived from an EMBL/GenBank/DDBJ whole genome shotgun (WGS) entry which is preliminary data.</text>
</comment>
<name>A0A7Y4EZ72_VIBAL</name>
<sequence length="151" mass="16506">MKSSRAIGMRRGQRTQKGVVSFELVGYLVVLGLLAFVVFQKSEYIYDTARIWIFKYQVGEVSSAVIEVSQGNTTAGIDMDKIKDTTPSWIGDGTNAVVFGGNFTVAAGTEPYSYVISADQMPVRVGHRIAAGWDQATYDESSKIMNVSYGL</sequence>
<accession>A0A7Y4EZ72</accession>
<proteinExistence type="predicted"/>
<evidence type="ECO:0000313" key="2">
    <source>
        <dbReference type="EMBL" id="NOI11262.1"/>
    </source>
</evidence>